<accession>A0A211ZHE2</accession>
<name>A0A211ZHE2_9PROT</name>
<dbReference type="InterPro" id="IPR026026">
    <property type="entry name" value="HIT_Hint"/>
</dbReference>
<dbReference type="PIRSF" id="PIRSF000714">
    <property type="entry name" value="HIT"/>
    <property type="match status" value="1"/>
</dbReference>
<feature type="domain" description="HIT" evidence="2">
    <location>
        <begin position="41"/>
        <end position="110"/>
    </location>
</feature>
<comment type="caution">
    <text evidence="3">The sequence shown here is derived from an EMBL/GenBank/DDBJ whole genome shotgun (WGS) entry which is preliminary data.</text>
</comment>
<dbReference type="STRING" id="1122125.GCA_000423185_04273"/>
<keyword evidence="4" id="KW-1185">Reference proteome</keyword>
<dbReference type="InterPro" id="IPR036265">
    <property type="entry name" value="HIT-like_sf"/>
</dbReference>
<dbReference type="EMBL" id="NHON01000051">
    <property type="protein sequence ID" value="OWJ64702.1"/>
    <property type="molecule type" value="Genomic_DNA"/>
</dbReference>
<protein>
    <recommendedName>
        <fullName evidence="2">HIT domain-containing protein</fullName>
    </recommendedName>
</protein>
<sequence>MSAAKESGFALDPRIAGSTLEWRDWSLSQVRLMNDRRFPWLLLVPRRAKAVEWHALAPEDQAALHQETMLAACALAAVFPAMKINIGALGNVVPQLHVHVLARQAGDAAWPGPVWGAGTAEPYGPGEAEALLAKLGTVLEEAT</sequence>
<reference evidence="4" key="1">
    <citation type="submission" date="2017-05" db="EMBL/GenBank/DDBJ databases">
        <authorList>
            <person name="Macchi M."/>
            <person name="Festa S."/>
            <person name="Coppotelli B.M."/>
            <person name="Morelli I.S."/>
        </authorList>
    </citation>
    <scope>NUCLEOTIDE SEQUENCE [LARGE SCALE GENOMIC DNA]</scope>
    <source>
        <strain evidence="4">I</strain>
    </source>
</reference>
<organism evidence="3 4">
    <name type="scientific">Inquilinus limosus</name>
    <dbReference type="NCBI Taxonomy" id="171674"/>
    <lineage>
        <taxon>Bacteria</taxon>
        <taxon>Pseudomonadati</taxon>
        <taxon>Pseudomonadota</taxon>
        <taxon>Alphaproteobacteria</taxon>
        <taxon>Rhodospirillales</taxon>
        <taxon>Rhodospirillaceae</taxon>
        <taxon>Inquilinus</taxon>
    </lineage>
</organism>
<dbReference type="Gene3D" id="3.30.428.10">
    <property type="entry name" value="HIT-like"/>
    <property type="match status" value="1"/>
</dbReference>
<dbReference type="Proteomes" id="UP000196655">
    <property type="component" value="Unassembled WGS sequence"/>
</dbReference>
<dbReference type="GO" id="GO:0003824">
    <property type="term" value="F:catalytic activity"/>
    <property type="evidence" value="ECO:0007669"/>
    <property type="project" value="InterPro"/>
</dbReference>
<dbReference type="AlphaFoldDB" id="A0A211ZHE2"/>
<gene>
    <name evidence="3" type="ORF">BWR60_23180</name>
</gene>
<dbReference type="SUPFAM" id="SSF54197">
    <property type="entry name" value="HIT-like"/>
    <property type="match status" value="1"/>
</dbReference>
<evidence type="ECO:0000259" key="2">
    <source>
        <dbReference type="PROSITE" id="PS51084"/>
    </source>
</evidence>
<evidence type="ECO:0000256" key="1">
    <source>
        <dbReference type="PROSITE-ProRule" id="PRU00464"/>
    </source>
</evidence>
<dbReference type="Pfam" id="PF01230">
    <property type="entry name" value="HIT"/>
    <property type="match status" value="1"/>
</dbReference>
<evidence type="ECO:0000313" key="3">
    <source>
        <dbReference type="EMBL" id="OWJ64702.1"/>
    </source>
</evidence>
<dbReference type="RefSeq" id="WP_088153400.1">
    <property type="nucleotide sequence ID" value="NZ_NHON01000051.1"/>
</dbReference>
<dbReference type="PROSITE" id="PS51084">
    <property type="entry name" value="HIT_2"/>
    <property type="match status" value="1"/>
</dbReference>
<evidence type="ECO:0000313" key="4">
    <source>
        <dbReference type="Proteomes" id="UP000196655"/>
    </source>
</evidence>
<proteinExistence type="predicted"/>
<dbReference type="InterPro" id="IPR011146">
    <property type="entry name" value="HIT-like"/>
</dbReference>
<comment type="caution">
    <text evidence="1">Lacks conserved residue(s) required for the propagation of feature annotation.</text>
</comment>
<dbReference type="OrthoDB" id="9799145at2"/>